<dbReference type="KEGG" id="acj:ACAM_1279"/>
<evidence type="ECO:0000313" key="4">
    <source>
        <dbReference type="Proteomes" id="UP000016887"/>
    </source>
</evidence>
<proteinExistence type="predicted"/>
<dbReference type="CDD" id="cd07197">
    <property type="entry name" value="nitrilase"/>
    <property type="match status" value="1"/>
</dbReference>
<dbReference type="PROSITE" id="PS50263">
    <property type="entry name" value="CN_HYDROLASE"/>
    <property type="match status" value="1"/>
</dbReference>
<keyword evidence="4" id="KW-1185">Reference proteome</keyword>
<dbReference type="Proteomes" id="UP000016887">
    <property type="component" value="Chromosome"/>
</dbReference>
<keyword evidence="1 3" id="KW-0378">Hydrolase</keyword>
<dbReference type="RefSeq" id="WP_022542018.1">
    <property type="nucleotide sequence ID" value="NC_022521.1"/>
</dbReference>
<dbReference type="InterPro" id="IPR050345">
    <property type="entry name" value="Aliph_Amidase/BUP"/>
</dbReference>
<evidence type="ECO:0000256" key="1">
    <source>
        <dbReference type="ARBA" id="ARBA00022801"/>
    </source>
</evidence>
<dbReference type="Gene3D" id="3.60.110.10">
    <property type="entry name" value="Carbon-nitrogen hydrolase"/>
    <property type="match status" value="1"/>
</dbReference>
<dbReference type="EMBL" id="AP012489">
    <property type="protein sequence ID" value="BAN90748.1"/>
    <property type="molecule type" value="Genomic_DNA"/>
</dbReference>
<dbReference type="SUPFAM" id="SSF56317">
    <property type="entry name" value="Carbon-nitrogen hydrolase"/>
    <property type="match status" value="1"/>
</dbReference>
<dbReference type="PANTHER" id="PTHR43674:SF2">
    <property type="entry name" value="BETA-UREIDOPROPIONASE"/>
    <property type="match status" value="1"/>
</dbReference>
<accession>U3TFJ1</accession>
<dbReference type="GO" id="GO:0016811">
    <property type="term" value="F:hydrolase activity, acting on carbon-nitrogen (but not peptide) bonds, in linear amides"/>
    <property type="evidence" value="ECO:0007669"/>
    <property type="project" value="UniProtKB-ARBA"/>
</dbReference>
<dbReference type="STRING" id="1198449.ACAM_1279"/>
<gene>
    <name evidence="3" type="ORF">ACAM_1279</name>
</gene>
<dbReference type="GeneID" id="17110544"/>
<protein>
    <submittedName>
        <fullName evidence="3">Carbon-nitrogen hydrolase</fullName>
    </submittedName>
</protein>
<evidence type="ECO:0000259" key="2">
    <source>
        <dbReference type="PROSITE" id="PS50263"/>
    </source>
</evidence>
<reference evidence="3 4" key="1">
    <citation type="journal article" date="2013" name="Appl. Environ. Microbiol.">
        <title>Variation of the Virus-Related Elements within Syntenic Genomes of the Hyperthermophilic Archaeon Aeropyrum.</title>
        <authorList>
            <person name="Daifuku T."/>
            <person name="Yoshida T."/>
            <person name="Kitamura T."/>
            <person name="Kawaichi S."/>
            <person name="Inoue T."/>
            <person name="Nomura K."/>
            <person name="Yoshida Y."/>
            <person name="Kuno S."/>
            <person name="Sako Y."/>
        </authorList>
    </citation>
    <scope>NUCLEOTIDE SEQUENCE [LARGE SCALE GENOMIC DNA]</scope>
    <source>
        <strain evidence="3 4">SY1</strain>
    </source>
</reference>
<organism evidence="3 4">
    <name type="scientific">Aeropyrum camini SY1 = JCM 12091</name>
    <dbReference type="NCBI Taxonomy" id="1198449"/>
    <lineage>
        <taxon>Archaea</taxon>
        <taxon>Thermoproteota</taxon>
        <taxon>Thermoprotei</taxon>
        <taxon>Desulfurococcales</taxon>
        <taxon>Desulfurococcaceae</taxon>
        <taxon>Aeropyrum</taxon>
    </lineage>
</organism>
<dbReference type="Pfam" id="PF00795">
    <property type="entry name" value="CN_hydrolase"/>
    <property type="match status" value="1"/>
</dbReference>
<sequence length="299" mass="33557">MQGVLRVAVVQPVPVNNDPSHPGNPAKAAELISRASRLEPDIVVFPEYFPFHESRSLLDAVADSGVYVVAGVAYREGGRLYNTATIYSPDGQPLYRQRKRYVGRLERRLWGFDRWRGDYAVVDIGRARLGVAVCADFWSFPEAALELFLGGADVFINPSYMFSMEQHWVKANLSRALDFYTPVVGVDMASFPLFTKRYTFRGGGLSHVIVPPSTGEEASAWWASGASSTDGWVRLKLGSGEEMGVYSIDVQGVSSLRRDWWRRMRGVDLDEWLREARSRHRAASIIDARQPRPARESLV</sequence>
<feature type="domain" description="CN hydrolase" evidence="2">
    <location>
        <begin position="5"/>
        <end position="252"/>
    </location>
</feature>
<dbReference type="AlphaFoldDB" id="U3TFJ1"/>
<dbReference type="eggNOG" id="arCOG00062">
    <property type="taxonomic scope" value="Archaea"/>
</dbReference>
<evidence type="ECO:0000313" key="3">
    <source>
        <dbReference type="EMBL" id="BAN90748.1"/>
    </source>
</evidence>
<dbReference type="PANTHER" id="PTHR43674">
    <property type="entry name" value="NITRILASE C965.09-RELATED"/>
    <property type="match status" value="1"/>
</dbReference>
<dbReference type="InterPro" id="IPR036526">
    <property type="entry name" value="C-N_Hydrolase_sf"/>
</dbReference>
<dbReference type="InterPro" id="IPR003010">
    <property type="entry name" value="C-N_Hydrolase"/>
</dbReference>
<name>U3TFJ1_9CREN</name>